<reference evidence="2 3" key="1">
    <citation type="submission" date="2023-03" db="EMBL/GenBank/DDBJ databases">
        <title>Novosphingobium cyanobacteriorum sp. nov., isolated from a eutrophic reservoir during the Microcystis bloom period.</title>
        <authorList>
            <person name="Kang M."/>
            <person name="Le V."/>
            <person name="Ko S.-R."/>
            <person name="Lee S.-A."/>
            <person name="Ahn C.-Y."/>
        </authorList>
    </citation>
    <scope>NUCLEOTIDE SEQUENCE [LARGE SCALE GENOMIC DNA]</scope>
    <source>
        <strain evidence="2 3">HBC54</strain>
    </source>
</reference>
<accession>A0ABT6CMF5</accession>
<dbReference type="Proteomes" id="UP001222770">
    <property type="component" value="Unassembled WGS sequence"/>
</dbReference>
<dbReference type="RefSeq" id="WP_277279927.1">
    <property type="nucleotide sequence ID" value="NZ_JAROCY010000021.1"/>
</dbReference>
<comment type="caution">
    <text evidence="2">The sequence shown here is derived from an EMBL/GenBank/DDBJ whole genome shotgun (WGS) entry which is preliminary data.</text>
</comment>
<evidence type="ECO:0000313" key="3">
    <source>
        <dbReference type="Proteomes" id="UP001222770"/>
    </source>
</evidence>
<proteinExistence type="predicted"/>
<feature type="transmembrane region" description="Helical" evidence="1">
    <location>
        <begin position="12"/>
        <end position="33"/>
    </location>
</feature>
<feature type="transmembrane region" description="Helical" evidence="1">
    <location>
        <begin position="39"/>
        <end position="57"/>
    </location>
</feature>
<name>A0ABT6CMF5_9SPHN</name>
<keyword evidence="1" id="KW-1133">Transmembrane helix</keyword>
<evidence type="ECO:0000256" key="1">
    <source>
        <dbReference type="SAM" id="Phobius"/>
    </source>
</evidence>
<gene>
    <name evidence="2" type="ORF">POM99_17975</name>
</gene>
<dbReference type="EMBL" id="JAROCY010000021">
    <property type="protein sequence ID" value="MDF8335096.1"/>
    <property type="molecule type" value="Genomic_DNA"/>
</dbReference>
<protein>
    <submittedName>
        <fullName evidence="2">Uncharacterized protein</fullName>
    </submittedName>
</protein>
<keyword evidence="1" id="KW-0812">Transmembrane</keyword>
<keyword evidence="1" id="KW-0472">Membrane</keyword>
<keyword evidence="3" id="KW-1185">Reference proteome</keyword>
<sequence length="72" mass="7677">MNRHAARVPATVLSMPLALALLSIGGLVIGLTGDGWRDALCSGALALPLALFLFHFLRRGTPPSRSNQKDRP</sequence>
<evidence type="ECO:0000313" key="2">
    <source>
        <dbReference type="EMBL" id="MDF8335096.1"/>
    </source>
</evidence>
<organism evidence="2 3">
    <name type="scientific">Novosphingobium cyanobacteriorum</name>
    <dbReference type="NCBI Taxonomy" id="3024215"/>
    <lineage>
        <taxon>Bacteria</taxon>
        <taxon>Pseudomonadati</taxon>
        <taxon>Pseudomonadota</taxon>
        <taxon>Alphaproteobacteria</taxon>
        <taxon>Sphingomonadales</taxon>
        <taxon>Sphingomonadaceae</taxon>
        <taxon>Novosphingobium</taxon>
    </lineage>
</organism>